<sequence length="477" mass="53982">MFVRPLNPDEVLSALHLIWEVYASDVAPLQNPEAVAGFRELIRYEHIMPRIQNKEVILFGAWEGTELCGVGGINNRGNVLFLYVRKEWMRKGVARQLMQGMYQFCAQALVITRMTVRAVPASVTAFNHLGFREVAPVQNVGAEIFVPMELLIAPGSIPAKKPKKRIALIIVGVCLLIALLICMVVKEAASIVQESDTYAEEQENPFGDYGNGDSGEYDFGMGDGSETEQQSGLDQIPEYEAEDLPFEVKDETYNYSPENQSSVTQQFEIYYPQLDGMENQDIQAKVNDELKNCAMETVDRIYENPDNEIRNRVLEAESPVIADFVKYKVTYLTQDYICVAYEDYSYEGNSEYSYVGLRTKNINLKDGTVYDVKDIVNTDKTFVNKWLKEMQSEADDKSLLADQNTDSLAKVLSGEDTQNGTFTPVFFMDKDGIEIGLSFHYDKEDENAPDYGWVTAPFQLNDLKDSKTDSTFWDLVK</sequence>
<dbReference type="Gene3D" id="3.40.630.30">
    <property type="match status" value="1"/>
</dbReference>
<evidence type="ECO:0000313" key="4">
    <source>
        <dbReference type="EMBL" id="MCU6698811.1"/>
    </source>
</evidence>
<feature type="region of interest" description="Disordered" evidence="1">
    <location>
        <begin position="196"/>
        <end position="232"/>
    </location>
</feature>
<feature type="domain" description="N-acetyltransferase" evidence="3">
    <location>
        <begin position="1"/>
        <end position="153"/>
    </location>
</feature>
<keyword evidence="5" id="KW-1185">Reference proteome</keyword>
<dbReference type="EMBL" id="JAOQJV010000001">
    <property type="protein sequence ID" value="MCU6698811.1"/>
    <property type="molecule type" value="Genomic_DNA"/>
</dbReference>
<keyword evidence="2" id="KW-0472">Membrane</keyword>
<keyword evidence="4" id="KW-0808">Transferase</keyword>
<dbReference type="InterPro" id="IPR025303">
    <property type="entry name" value="PdaC"/>
</dbReference>
<evidence type="ECO:0000256" key="1">
    <source>
        <dbReference type="SAM" id="MobiDB-lite"/>
    </source>
</evidence>
<dbReference type="Pfam" id="PF13739">
    <property type="entry name" value="PdaC"/>
    <property type="match status" value="1"/>
</dbReference>
<dbReference type="RefSeq" id="WP_262580602.1">
    <property type="nucleotide sequence ID" value="NZ_JAOQJV010000001.1"/>
</dbReference>
<keyword evidence="2" id="KW-1133">Transmembrane helix</keyword>
<reference evidence="4 5" key="1">
    <citation type="journal article" date="2021" name="ISME Commun">
        <title>Automated analysis of genomic sequences facilitates high-throughput and comprehensive description of bacteria.</title>
        <authorList>
            <person name="Hitch T.C.A."/>
        </authorList>
    </citation>
    <scope>NUCLEOTIDE SEQUENCE [LARGE SCALE GENOMIC DNA]</scope>
    <source>
        <strain evidence="4 5">Sanger_02</strain>
    </source>
</reference>
<proteinExistence type="predicted"/>
<dbReference type="SUPFAM" id="SSF55729">
    <property type="entry name" value="Acyl-CoA N-acyltransferases (Nat)"/>
    <property type="match status" value="1"/>
</dbReference>
<keyword evidence="2" id="KW-0812">Transmembrane</keyword>
<dbReference type="Pfam" id="PF13673">
    <property type="entry name" value="Acetyltransf_10"/>
    <property type="match status" value="1"/>
</dbReference>
<dbReference type="InterPro" id="IPR016181">
    <property type="entry name" value="Acyl_CoA_acyltransferase"/>
</dbReference>
<organism evidence="4 5">
    <name type="scientific">Dorea ammoniilytica</name>
    <dbReference type="NCBI Taxonomy" id="2981788"/>
    <lineage>
        <taxon>Bacteria</taxon>
        <taxon>Bacillati</taxon>
        <taxon>Bacillota</taxon>
        <taxon>Clostridia</taxon>
        <taxon>Lachnospirales</taxon>
        <taxon>Lachnospiraceae</taxon>
        <taxon>Dorea</taxon>
    </lineage>
</organism>
<dbReference type="InterPro" id="IPR000182">
    <property type="entry name" value="GNAT_dom"/>
</dbReference>
<evidence type="ECO:0000259" key="3">
    <source>
        <dbReference type="PROSITE" id="PS51186"/>
    </source>
</evidence>
<dbReference type="Gene3D" id="3.30.565.40">
    <property type="entry name" value="Fervidobacterium nodosum Rt17-B1 like"/>
    <property type="match status" value="1"/>
</dbReference>
<accession>A0ABT2S2M8</accession>
<dbReference type="PROSITE" id="PS51186">
    <property type="entry name" value="GNAT"/>
    <property type="match status" value="1"/>
</dbReference>
<dbReference type="CDD" id="cd04301">
    <property type="entry name" value="NAT_SF"/>
    <property type="match status" value="1"/>
</dbReference>
<dbReference type="GO" id="GO:0016746">
    <property type="term" value="F:acyltransferase activity"/>
    <property type="evidence" value="ECO:0007669"/>
    <property type="project" value="UniProtKB-KW"/>
</dbReference>
<keyword evidence="4" id="KW-0012">Acyltransferase</keyword>
<feature type="transmembrane region" description="Helical" evidence="2">
    <location>
        <begin position="166"/>
        <end position="186"/>
    </location>
</feature>
<name>A0ABT2S2M8_9FIRM</name>
<dbReference type="EC" id="2.3.1.-" evidence="4"/>
<evidence type="ECO:0000256" key="2">
    <source>
        <dbReference type="SAM" id="Phobius"/>
    </source>
</evidence>
<gene>
    <name evidence="4" type="ORF">OCV65_00955</name>
</gene>
<protein>
    <submittedName>
        <fullName evidence="4">GNAT family N-acetyltransferase</fullName>
        <ecNumber evidence="4">2.3.1.-</ecNumber>
    </submittedName>
</protein>
<dbReference type="Proteomes" id="UP001207605">
    <property type="component" value="Unassembled WGS sequence"/>
</dbReference>
<evidence type="ECO:0000313" key="5">
    <source>
        <dbReference type="Proteomes" id="UP001207605"/>
    </source>
</evidence>
<comment type="caution">
    <text evidence="4">The sequence shown here is derived from an EMBL/GenBank/DDBJ whole genome shotgun (WGS) entry which is preliminary data.</text>
</comment>